<dbReference type="RefSeq" id="WP_354506826.1">
    <property type="nucleotide sequence ID" value="NZ_JBEPMO010000002.1"/>
</dbReference>
<evidence type="ECO:0000313" key="13">
    <source>
        <dbReference type="Proteomes" id="UP001549146"/>
    </source>
</evidence>
<dbReference type="InterPro" id="IPR050090">
    <property type="entry name" value="Tyrosine_recombinase_XerCD"/>
</dbReference>
<keyword evidence="8" id="KW-0131">Cell cycle</keyword>
<evidence type="ECO:0000259" key="11">
    <source>
        <dbReference type="PROSITE" id="PS51900"/>
    </source>
</evidence>
<dbReference type="EMBL" id="JBEPMO010000002">
    <property type="protein sequence ID" value="MET3730990.1"/>
    <property type="molecule type" value="Genomic_DNA"/>
</dbReference>
<comment type="subcellular location">
    <subcellularLocation>
        <location evidence="1">Cytoplasm</location>
    </subcellularLocation>
</comment>
<evidence type="ECO:0000256" key="5">
    <source>
        <dbReference type="ARBA" id="ARBA00022908"/>
    </source>
</evidence>
<keyword evidence="3" id="KW-0132">Cell division</keyword>
<dbReference type="PROSITE" id="PS51898">
    <property type="entry name" value="TYR_RECOMBINASE"/>
    <property type="match status" value="1"/>
</dbReference>
<dbReference type="InterPro" id="IPR004107">
    <property type="entry name" value="Integrase_SAM-like_N"/>
</dbReference>
<dbReference type="PROSITE" id="PS51900">
    <property type="entry name" value="CB"/>
    <property type="match status" value="1"/>
</dbReference>
<dbReference type="Proteomes" id="UP001549146">
    <property type="component" value="Unassembled WGS sequence"/>
</dbReference>
<keyword evidence="13" id="KW-1185">Reference proteome</keyword>
<evidence type="ECO:0000256" key="7">
    <source>
        <dbReference type="ARBA" id="ARBA00023172"/>
    </source>
</evidence>
<dbReference type="InterPro" id="IPR010998">
    <property type="entry name" value="Integrase_recombinase_N"/>
</dbReference>
<dbReference type="PANTHER" id="PTHR30349">
    <property type="entry name" value="PHAGE INTEGRASE-RELATED"/>
    <property type="match status" value="1"/>
</dbReference>
<dbReference type="PANTHER" id="PTHR30349:SF77">
    <property type="entry name" value="TYROSINE RECOMBINASE XERC"/>
    <property type="match status" value="1"/>
</dbReference>
<evidence type="ECO:0000259" key="10">
    <source>
        <dbReference type="PROSITE" id="PS51898"/>
    </source>
</evidence>
<reference evidence="12 13" key="1">
    <citation type="submission" date="2024-06" db="EMBL/GenBank/DDBJ databases">
        <title>Genomic Encyclopedia of Type Strains, Phase IV (KMG-IV): sequencing the most valuable type-strain genomes for metagenomic binning, comparative biology and taxonomic classification.</title>
        <authorList>
            <person name="Goeker M."/>
        </authorList>
    </citation>
    <scope>NUCLEOTIDE SEQUENCE [LARGE SCALE GENOMIC DNA]</scope>
    <source>
        <strain evidence="12 13">DSM 29388</strain>
    </source>
</reference>
<keyword evidence="2" id="KW-0963">Cytoplasm</keyword>
<comment type="caution">
    <text evidence="12">The sequence shown here is derived from an EMBL/GenBank/DDBJ whole genome shotgun (WGS) entry which is preliminary data.</text>
</comment>
<sequence length="300" mass="35369">MSITKFLQYLQYEKKYSLKTIQSYQTDLLEFEKFYFSETNTTDISTANKVHLRAYLMNLSQSHLAERSINRKISSLKSYFKYLLKIGEIQSSPANSIKTLKQYNDVQIPFSEEELEKLFSSKELFSEDFEGVRDRLMLELFYQTGIRRIELIQLKDEDIDFEQKSMKILGKRNKERKIPLGEKILHSMREYMQLRDREVEAKENSFFKTILGKPMGEKLVYNLVNYYLSHISTKHKKSPHMLRHSFATHMLSRGAELNAVKEILGHSSLAATQVYTHGSIDELKKVFNQAHPRERKNEKL</sequence>
<dbReference type="Pfam" id="PF00589">
    <property type="entry name" value="Phage_integrase"/>
    <property type="match status" value="1"/>
</dbReference>
<protein>
    <submittedName>
        <fullName evidence="12">Integrase/recombinase XerC</fullName>
    </submittedName>
</protein>
<evidence type="ECO:0000256" key="8">
    <source>
        <dbReference type="ARBA" id="ARBA00023306"/>
    </source>
</evidence>
<feature type="domain" description="Tyr recombinase" evidence="10">
    <location>
        <begin position="105"/>
        <end position="288"/>
    </location>
</feature>
<dbReference type="InterPro" id="IPR002104">
    <property type="entry name" value="Integrase_catalytic"/>
</dbReference>
<dbReference type="InterPro" id="IPR044068">
    <property type="entry name" value="CB"/>
</dbReference>
<name>A0ABV2LQY1_9FLAO</name>
<evidence type="ECO:0000256" key="6">
    <source>
        <dbReference type="ARBA" id="ARBA00023125"/>
    </source>
</evidence>
<evidence type="ECO:0000256" key="4">
    <source>
        <dbReference type="ARBA" id="ARBA00022829"/>
    </source>
</evidence>
<keyword evidence="6 9" id="KW-0238">DNA-binding</keyword>
<organism evidence="12 13">
    <name type="scientific">Moheibacter stercoris</name>
    <dbReference type="NCBI Taxonomy" id="1628251"/>
    <lineage>
        <taxon>Bacteria</taxon>
        <taxon>Pseudomonadati</taxon>
        <taxon>Bacteroidota</taxon>
        <taxon>Flavobacteriia</taxon>
        <taxon>Flavobacteriales</taxon>
        <taxon>Weeksellaceae</taxon>
        <taxon>Moheibacter</taxon>
    </lineage>
</organism>
<keyword evidence="7" id="KW-0233">DNA recombination</keyword>
<keyword evidence="5" id="KW-0229">DNA integration</keyword>
<dbReference type="InterPro" id="IPR011010">
    <property type="entry name" value="DNA_brk_join_enz"/>
</dbReference>
<evidence type="ECO:0000256" key="9">
    <source>
        <dbReference type="PROSITE-ProRule" id="PRU01248"/>
    </source>
</evidence>
<dbReference type="InterPro" id="IPR013762">
    <property type="entry name" value="Integrase-like_cat_sf"/>
</dbReference>
<dbReference type="Gene3D" id="1.10.443.10">
    <property type="entry name" value="Intergrase catalytic core"/>
    <property type="match status" value="1"/>
</dbReference>
<proteinExistence type="predicted"/>
<feature type="domain" description="Core-binding (CB)" evidence="11">
    <location>
        <begin position="1"/>
        <end position="84"/>
    </location>
</feature>
<evidence type="ECO:0000313" key="12">
    <source>
        <dbReference type="EMBL" id="MET3730990.1"/>
    </source>
</evidence>
<accession>A0ABV2LQY1</accession>
<dbReference type="Pfam" id="PF02899">
    <property type="entry name" value="Phage_int_SAM_1"/>
    <property type="match status" value="1"/>
</dbReference>
<evidence type="ECO:0000256" key="3">
    <source>
        <dbReference type="ARBA" id="ARBA00022618"/>
    </source>
</evidence>
<evidence type="ECO:0000256" key="1">
    <source>
        <dbReference type="ARBA" id="ARBA00004496"/>
    </source>
</evidence>
<dbReference type="Gene3D" id="1.10.150.130">
    <property type="match status" value="1"/>
</dbReference>
<dbReference type="SUPFAM" id="SSF56349">
    <property type="entry name" value="DNA breaking-rejoining enzymes"/>
    <property type="match status" value="1"/>
</dbReference>
<evidence type="ECO:0000256" key="2">
    <source>
        <dbReference type="ARBA" id="ARBA00022490"/>
    </source>
</evidence>
<gene>
    <name evidence="12" type="ORF">ABID46_000549</name>
</gene>
<keyword evidence="4" id="KW-0159">Chromosome partition</keyword>